<sequence>MFKPGNRSSQVTHWRWKKTSDNSVRGSTQRGRLAQRKQPTRWCQRRLVLHEETPQESVWMRDVIVTLQEAGGRVGAREDFDLIPSAML</sequence>
<name>A0A4R8RBA1_COLTR</name>
<gene>
    <name evidence="2" type="ORF">CTRI78_v006827</name>
</gene>
<keyword evidence="3" id="KW-1185">Reference proteome</keyword>
<feature type="region of interest" description="Disordered" evidence="1">
    <location>
        <begin position="1"/>
        <end position="38"/>
    </location>
</feature>
<proteinExistence type="predicted"/>
<organism evidence="2 3">
    <name type="scientific">Colletotrichum trifolii</name>
    <dbReference type="NCBI Taxonomy" id="5466"/>
    <lineage>
        <taxon>Eukaryota</taxon>
        <taxon>Fungi</taxon>
        <taxon>Dikarya</taxon>
        <taxon>Ascomycota</taxon>
        <taxon>Pezizomycotina</taxon>
        <taxon>Sordariomycetes</taxon>
        <taxon>Hypocreomycetidae</taxon>
        <taxon>Glomerellales</taxon>
        <taxon>Glomerellaceae</taxon>
        <taxon>Colletotrichum</taxon>
        <taxon>Colletotrichum orbiculare species complex</taxon>
    </lineage>
</organism>
<feature type="compositionally biased region" description="Polar residues" evidence="1">
    <location>
        <begin position="21"/>
        <end position="30"/>
    </location>
</feature>
<protein>
    <submittedName>
        <fullName evidence="2">Uncharacterized protein</fullName>
    </submittedName>
</protein>
<comment type="caution">
    <text evidence="2">The sequence shown here is derived from an EMBL/GenBank/DDBJ whole genome shotgun (WGS) entry which is preliminary data.</text>
</comment>
<reference evidence="2 3" key="1">
    <citation type="submission" date="2018-12" db="EMBL/GenBank/DDBJ databases">
        <title>Genome sequence and assembly of Colletotrichum trifolii.</title>
        <authorList>
            <person name="Gan P."/>
            <person name="Shirasu K."/>
        </authorList>
    </citation>
    <scope>NUCLEOTIDE SEQUENCE [LARGE SCALE GENOMIC DNA]</scope>
    <source>
        <strain evidence="2 3">543-2</strain>
    </source>
</reference>
<dbReference type="AlphaFoldDB" id="A0A4R8RBA1"/>
<evidence type="ECO:0000313" key="3">
    <source>
        <dbReference type="Proteomes" id="UP000295703"/>
    </source>
</evidence>
<accession>A0A4R8RBA1</accession>
<evidence type="ECO:0000256" key="1">
    <source>
        <dbReference type="SAM" id="MobiDB-lite"/>
    </source>
</evidence>
<dbReference type="EMBL" id="RYZW01000067">
    <property type="protein sequence ID" value="TDZ53685.1"/>
    <property type="molecule type" value="Genomic_DNA"/>
</dbReference>
<dbReference type="Proteomes" id="UP000295703">
    <property type="component" value="Unassembled WGS sequence"/>
</dbReference>
<feature type="compositionally biased region" description="Polar residues" evidence="1">
    <location>
        <begin position="1"/>
        <end position="12"/>
    </location>
</feature>
<evidence type="ECO:0000313" key="2">
    <source>
        <dbReference type="EMBL" id="TDZ53685.1"/>
    </source>
</evidence>